<evidence type="ECO:0000313" key="2">
    <source>
        <dbReference type="Proteomes" id="UP000251942"/>
    </source>
</evidence>
<reference evidence="1 2" key="1">
    <citation type="submission" date="2018-06" db="EMBL/GenBank/DDBJ databases">
        <authorList>
            <consortium name="Pathogen Informatics"/>
            <person name="Doyle S."/>
        </authorList>
    </citation>
    <scope>NUCLEOTIDE SEQUENCE [LARGE SCALE GENOMIC DNA]</scope>
    <source>
        <strain evidence="1 2">NCTC12022</strain>
    </source>
</reference>
<dbReference type="AlphaFoldDB" id="A0A2X1QRK6"/>
<organism evidence="1 2">
    <name type="scientific">Legionella feeleii</name>
    <dbReference type="NCBI Taxonomy" id="453"/>
    <lineage>
        <taxon>Bacteria</taxon>
        <taxon>Pseudomonadati</taxon>
        <taxon>Pseudomonadota</taxon>
        <taxon>Gammaproteobacteria</taxon>
        <taxon>Legionellales</taxon>
        <taxon>Legionellaceae</taxon>
        <taxon>Legionella</taxon>
    </lineage>
</organism>
<protein>
    <submittedName>
        <fullName evidence="1">Uncharacterized protein</fullName>
    </submittedName>
</protein>
<sequence>MRTLTDLLWLTHSNQTETSNSFGHPSVAYSFLITNGA</sequence>
<gene>
    <name evidence="1" type="ORF">NCTC12022_00857</name>
</gene>
<dbReference type="EMBL" id="UASS01000006">
    <property type="protein sequence ID" value="SPX60141.1"/>
    <property type="molecule type" value="Genomic_DNA"/>
</dbReference>
<proteinExistence type="predicted"/>
<accession>A0A2X1QRK6</accession>
<dbReference type="Proteomes" id="UP000251942">
    <property type="component" value="Unassembled WGS sequence"/>
</dbReference>
<name>A0A2X1QRK6_9GAMM</name>
<evidence type="ECO:0000313" key="1">
    <source>
        <dbReference type="EMBL" id="SPX60141.1"/>
    </source>
</evidence>